<evidence type="ECO:0000256" key="2">
    <source>
        <dbReference type="ARBA" id="ARBA00023163"/>
    </source>
</evidence>
<dbReference type="Proteomes" id="UP001179858">
    <property type="component" value="Chromosome"/>
</dbReference>
<evidence type="ECO:0000259" key="3">
    <source>
        <dbReference type="Pfam" id="PF05043"/>
    </source>
</evidence>
<dbReference type="InterPro" id="IPR007737">
    <property type="entry name" value="Mga_HTH"/>
</dbReference>
<keyword evidence="1" id="KW-0805">Transcription regulation</keyword>
<dbReference type="AlphaFoldDB" id="A0AAF0KA08"/>
<dbReference type="RefSeq" id="WP_280102849.1">
    <property type="nucleotide sequence ID" value="NZ_CP122959.1"/>
</dbReference>
<name>A0AAF0KA08_LATSK</name>
<keyword evidence="2" id="KW-0804">Transcription</keyword>
<sequence length="527" mass="61242">MNRNDSIFLTQAENDKYGLLLDIASLKRDELPVKKRIALSRKNKPLVDDVNLKQVASLLNRTYGSLYNTYMSIVADLKEVVGEDTEDVQKLFSVPLDAYHYHLVNQSDVFDFVNILLKGEEVTFEQFWEAHDISKATALRHLKGVRDLIRSFDIRMYYDPIRLEGDENKIRLVLTILFWLATDGHTWPFETIDRIDALKAFDLAVDRFQLARPNVLTRELGAYLVVIMYYRIVQRHYIQGPTEENLLRYPVPNMINAYIDQPFIGPALIIKNAMAQMTTEEAMAESFNFYDLMNFGPILLQGNNRYMPSYDDRYERYIPKTHKFVMDFITKVPIDLENHLNLEEEDFEGLVQTLIATVMTIYMFKQDVMSIMANHLMDDYTRLKENPILKQDIEDTVDYLLMDKSLDFISDLRDEIVSGLYNVLRQVVQRMAPTNFVKVVVVSEQSFLGYFDLMMSLKNIRYVKASHDDADLADADMVISTSSISLANKVNPNAVMFKWNQNADSDHYGRLYGLLRELWIQKSSDCD</sequence>
<protein>
    <submittedName>
        <fullName evidence="4">Helix-turn-helix domain-containing protein</fullName>
    </submittedName>
</protein>
<dbReference type="Pfam" id="PF05043">
    <property type="entry name" value="Mga"/>
    <property type="match status" value="1"/>
</dbReference>
<evidence type="ECO:0000256" key="1">
    <source>
        <dbReference type="ARBA" id="ARBA00023015"/>
    </source>
</evidence>
<organism evidence="4 5">
    <name type="scientific">Latilactobacillus sakei</name>
    <name type="common">Lactobacillus sakei</name>
    <dbReference type="NCBI Taxonomy" id="1599"/>
    <lineage>
        <taxon>Bacteria</taxon>
        <taxon>Bacillati</taxon>
        <taxon>Bacillota</taxon>
        <taxon>Bacilli</taxon>
        <taxon>Lactobacillales</taxon>
        <taxon>Lactobacillaceae</taxon>
        <taxon>Latilactobacillus</taxon>
    </lineage>
</organism>
<dbReference type="EMBL" id="CP122959">
    <property type="protein sequence ID" value="WGI19100.1"/>
    <property type="molecule type" value="Genomic_DNA"/>
</dbReference>
<reference evidence="4" key="1">
    <citation type="submission" date="2023-04" db="EMBL/GenBank/DDBJ databases">
        <title>Novel strain of Lactilactobacillus sakei and use thereof.</title>
        <authorList>
            <person name="Kim S.Y."/>
        </authorList>
    </citation>
    <scope>NUCLEOTIDE SEQUENCE</scope>
    <source>
        <strain evidence="4">HUP1</strain>
    </source>
</reference>
<evidence type="ECO:0000313" key="4">
    <source>
        <dbReference type="EMBL" id="WGI19100.1"/>
    </source>
</evidence>
<accession>A0AAF0KA08</accession>
<gene>
    <name evidence="4" type="ORF">QBD03_10280</name>
</gene>
<dbReference type="InterPro" id="IPR050661">
    <property type="entry name" value="BglG_antiterminators"/>
</dbReference>
<evidence type="ECO:0000313" key="5">
    <source>
        <dbReference type="Proteomes" id="UP001179858"/>
    </source>
</evidence>
<dbReference type="PANTHER" id="PTHR30185:SF18">
    <property type="entry name" value="TRANSCRIPTIONAL REGULATOR MTLR"/>
    <property type="match status" value="1"/>
</dbReference>
<proteinExistence type="predicted"/>
<dbReference type="PANTHER" id="PTHR30185">
    <property type="entry name" value="CRYPTIC BETA-GLUCOSIDE BGL OPERON ANTITERMINATOR"/>
    <property type="match status" value="1"/>
</dbReference>
<feature type="domain" description="Mga helix-turn-helix" evidence="3">
    <location>
        <begin position="102"/>
        <end position="178"/>
    </location>
</feature>